<name>A0A7D5M3H4_9ARCH</name>
<organism evidence="2 3">
    <name type="scientific">Nitrosopumilus ureiphilus</name>
    <dbReference type="NCBI Taxonomy" id="1470067"/>
    <lineage>
        <taxon>Archaea</taxon>
        <taxon>Nitrososphaerota</taxon>
        <taxon>Nitrososphaeria</taxon>
        <taxon>Nitrosopumilales</taxon>
        <taxon>Nitrosopumilaceae</taxon>
        <taxon>Nitrosopumilus</taxon>
    </lineage>
</organism>
<dbReference type="OrthoDB" id="4907at2157"/>
<gene>
    <name evidence="2" type="ORF">C5F50_00860</name>
</gene>
<evidence type="ECO:0000259" key="1">
    <source>
        <dbReference type="Pfam" id="PF04321"/>
    </source>
</evidence>
<dbReference type="KEGG" id="nue:C5F50_00860"/>
<sequence length="291" mass="32822">MKKILIIGGSGFVSTNLIKYIPENWEIFATYNCNSIKNQKIKSFKINLIENPKEIISIIQKIKPDYIVDTVAFPSVDLCEENHLLADKLHIDVTKIISKISSKINSKLLFLSTDAVFEGQLNKKYLETDIAKPVNYYGYTKLKAEEIILLASKNNVVLRTAVIYGANDKSRFTNWILSYLREQKTVDPFIDQHNSPTLVDDLSQAIIKILQNDISGLFHATGPTCVNRYDFALILAKEFGLDSNLIKPVTSLEKKQVAPRPISTCLDSSKLEHSIDFNFKDLETGISFIAS</sequence>
<evidence type="ECO:0000313" key="3">
    <source>
        <dbReference type="Proteomes" id="UP000509478"/>
    </source>
</evidence>
<protein>
    <submittedName>
        <fullName evidence="2">NAD(P)-dependent oxidoreductase</fullName>
    </submittedName>
</protein>
<dbReference type="GeneID" id="56066566"/>
<accession>A0A7D5M3H4</accession>
<reference evidence="2 3" key="1">
    <citation type="submission" date="2018-02" db="EMBL/GenBank/DDBJ databases">
        <title>Complete genome of Nitrosopumilus ureaphilus PS0.</title>
        <authorList>
            <person name="Qin W."/>
            <person name="Zheng Y."/>
            <person name="Stahl D.A."/>
        </authorList>
    </citation>
    <scope>NUCLEOTIDE SEQUENCE [LARGE SCALE GENOMIC DNA]</scope>
    <source>
        <strain evidence="2 3">PS0</strain>
    </source>
</reference>
<dbReference type="CDD" id="cd05254">
    <property type="entry name" value="dTDP_HR_like_SDR_e"/>
    <property type="match status" value="1"/>
</dbReference>
<proteinExistence type="predicted"/>
<dbReference type="PANTHER" id="PTHR43242:SF1">
    <property type="entry name" value="NAD(P)-BINDING ROSSMANN-FOLD SUPERFAMILY PROTEIN"/>
    <property type="match status" value="1"/>
</dbReference>
<dbReference type="PANTHER" id="PTHR43242">
    <property type="entry name" value="NAD(P)-BINDING ROSSMANN-FOLD SUPERFAMILY PROTEIN"/>
    <property type="match status" value="1"/>
</dbReference>
<dbReference type="Pfam" id="PF04321">
    <property type="entry name" value="RmlD_sub_bind"/>
    <property type="match status" value="1"/>
</dbReference>
<dbReference type="InterPro" id="IPR036291">
    <property type="entry name" value="NAD(P)-bd_dom_sf"/>
</dbReference>
<dbReference type="InterPro" id="IPR029903">
    <property type="entry name" value="RmlD-like-bd"/>
</dbReference>
<dbReference type="AlphaFoldDB" id="A0A7D5M3H4"/>
<keyword evidence="3" id="KW-1185">Reference proteome</keyword>
<evidence type="ECO:0000313" key="2">
    <source>
        <dbReference type="EMBL" id="QLH05792.1"/>
    </source>
</evidence>
<dbReference type="Gene3D" id="3.40.50.720">
    <property type="entry name" value="NAD(P)-binding Rossmann-like Domain"/>
    <property type="match status" value="1"/>
</dbReference>
<dbReference type="Gene3D" id="3.90.25.10">
    <property type="entry name" value="UDP-galactose 4-epimerase, domain 1"/>
    <property type="match status" value="1"/>
</dbReference>
<dbReference type="SUPFAM" id="SSF51735">
    <property type="entry name" value="NAD(P)-binding Rossmann-fold domains"/>
    <property type="match status" value="1"/>
</dbReference>
<dbReference type="EMBL" id="CP026995">
    <property type="protein sequence ID" value="QLH05792.1"/>
    <property type="molecule type" value="Genomic_DNA"/>
</dbReference>
<dbReference type="Proteomes" id="UP000509478">
    <property type="component" value="Chromosome"/>
</dbReference>
<dbReference type="RefSeq" id="WP_179371857.1">
    <property type="nucleotide sequence ID" value="NZ_CP026995.1"/>
</dbReference>
<feature type="domain" description="RmlD-like substrate binding" evidence="1">
    <location>
        <begin position="3"/>
        <end position="286"/>
    </location>
</feature>